<feature type="compositionally biased region" description="Low complexity" evidence="1">
    <location>
        <begin position="64"/>
        <end position="78"/>
    </location>
</feature>
<dbReference type="AlphaFoldDB" id="A0AAU9PLI3"/>
<accession>A0AAU9PLI3</accession>
<feature type="region of interest" description="Disordered" evidence="1">
    <location>
        <begin position="48"/>
        <end position="97"/>
    </location>
</feature>
<organism evidence="2 3">
    <name type="scientific">Lactuca virosa</name>
    <dbReference type="NCBI Taxonomy" id="75947"/>
    <lineage>
        <taxon>Eukaryota</taxon>
        <taxon>Viridiplantae</taxon>
        <taxon>Streptophyta</taxon>
        <taxon>Embryophyta</taxon>
        <taxon>Tracheophyta</taxon>
        <taxon>Spermatophyta</taxon>
        <taxon>Magnoliopsida</taxon>
        <taxon>eudicotyledons</taxon>
        <taxon>Gunneridae</taxon>
        <taxon>Pentapetalae</taxon>
        <taxon>asterids</taxon>
        <taxon>campanulids</taxon>
        <taxon>Asterales</taxon>
        <taxon>Asteraceae</taxon>
        <taxon>Cichorioideae</taxon>
        <taxon>Cichorieae</taxon>
        <taxon>Lactucinae</taxon>
        <taxon>Lactuca</taxon>
    </lineage>
</organism>
<feature type="region of interest" description="Disordered" evidence="1">
    <location>
        <begin position="134"/>
        <end position="198"/>
    </location>
</feature>
<keyword evidence="3" id="KW-1185">Reference proteome</keyword>
<dbReference type="Proteomes" id="UP001157418">
    <property type="component" value="Unassembled WGS sequence"/>
</dbReference>
<gene>
    <name evidence="2" type="ORF">LVIROSA_LOCUS36228</name>
</gene>
<evidence type="ECO:0000256" key="1">
    <source>
        <dbReference type="SAM" id="MobiDB-lite"/>
    </source>
</evidence>
<name>A0AAU9PLI3_9ASTR</name>
<feature type="compositionally biased region" description="Acidic residues" evidence="1">
    <location>
        <begin position="136"/>
        <end position="152"/>
    </location>
</feature>
<evidence type="ECO:0000313" key="3">
    <source>
        <dbReference type="Proteomes" id="UP001157418"/>
    </source>
</evidence>
<evidence type="ECO:0000313" key="2">
    <source>
        <dbReference type="EMBL" id="CAH1450828.1"/>
    </source>
</evidence>
<protein>
    <submittedName>
        <fullName evidence="2">Uncharacterized protein</fullName>
    </submittedName>
</protein>
<comment type="caution">
    <text evidence="2">The sequence shown here is derived from an EMBL/GenBank/DDBJ whole genome shotgun (WGS) entry which is preliminary data.</text>
</comment>
<feature type="compositionally biased region" description="Basic and acidic residues" evidence="1">
    <location>
        <begin position="80"/>
        <end position="97"/>
    </location>
</feature>
<dbReference type="EMBL" id="CAKMRJ010005634">
    <property type="protein sequence ID" value="CAH1450828.1"/>
    <property type="molecule type" value="Genomic_DNA"/>
</dbReference>
<feature type="compositionally biased region" description="Pro residues" evidence="1">
    <location>
        <begin position="157"/>
        <end position="193"/>
    </location>
</feature>
<reference evidence="2 3" key="1">
    <citation type="submission" date="2022-01" db="EMBL/GenBank/DDBJ databases">
        <authorList>
            <person name="Xiong W."/>
            <person name="Schranz E."/>
        </authorList>
    </citation>
    <scope>NUCLEOTIDE SEQUENCE [LARGE SCALE GENOMIC DNA]</scope>
</reference>
<sequence>MRKMQDRQQQQKLWNQQQARNLEDVKIFHKDMLEMLKRIDQLLDEKAGHGIGTPEEEEGNTTMQQNEQQQSLWNQQQSRALEDLRISHKERDEEKEAEIAKWKKYYCSQEGMEAEKAKWREIYYSALKEKQKVVYEDEEEVSSEVAESELESESTPQLPPPQPPLPLQPPPLPLPSPSLLPSLSSPPPSPLLSPQPLRIENKNEYATLNVRDSKLCGGMLEGTFPFTNRPKRT</sequence>
<proteinExistence type="predicted"/>